<dbReference type="Gene3D" id="1.10.110.10">
    <property type="entry name" value="Plant lipid-transfer and hydrophobic proteins"/>
    <property type="match status" value="1"/>
</dbReference>
<gene>
    <name evidence="2" type="ORF">VNO80_30480</name>
</gene>
<comment type="caution">
    <text evidence="2">The sequence shown here is derived from an EMBL/GenBank/DDBJ whole genome shotgun (WGS) entry which is preliminary data.</text>
</comment>
<evidence type="ECO:0008006" key="4">
    <source>
        <dbReference type="Google" id="ProtNLM"/>
    </source>
</evidence>
<dbReference type="AlphaFoldDB" id="A0AAN9LGJ8"/>
<proteinExistence type="predicted"/>
<dbReference type="InterPro" id="IPR036312">
    <property type="entry name" value="Bifun_inhib/LTP/seed_sf"/>
</dbReference>
<dbReference type="SUPFAM" id="SSF47699">
    <property type="entry name" value="Bifunctional inhibitor/lipid-transfer protein/seed storage 2S albumin"/>
    <property type="match status" value="1"/>
</dbReference>
<keyword evidence="1" id="KW-1133">Transmembrane helix</keyword>
<reference evidence="2 3" key="1">
    <citation type="submission" date="2024-01" db="EMBL/GenBank/DDBJ databases">
        <title>The genomes of 5 underutilized Papilionoideae crops provide insights into root nodulation and disease resistanc.</title>
        <authorList>
            <person name="Jiang F."/>
        </authorList>
    </citation>
    <scope>NUCLEOTIDE SEQUENCE [LARGE SCALE GENOMIC DNA]</scope>
    <source>
        <strain evidence="2">JINMINGXINNONG_FW02</strain>
        <tissue evidence="2">Leaves</tissue>
    </source>
</reference>
<evidence type="ECO:0000313" key="2">
    <source>
        <dbReference type="EMBL" id="KAK7333703.1"/>
    </source>
</evidence>
<evidence type="ECO:0000256" key="1">
    <source>
        <dbReference type="SAM" id="Phobius"/>
    </source>
</evidence>
<sequence>MNEPLEKTRTLHQHNQENIGEKKVFGVVVLVMVYGLAVTTLITAQVPSTCNGWCHVRDVDGRSYGIRPSQSPYLKFSPSHITYKLDLGWDKGDRAIDHTLIQNERILACFQVCIDVTTFITAQVPSTCNGYEPLLFQCVPCLVIGASDPPTPHCCDGARKAFQRANNNESIKNLCSCLVDAGPYLNFALDTLVNLPAACNIQLSFSMNNCING</sequence>
<evidence type="ECO:0000313" key="3">
    <source>
        <dbReference type="Proteomes" id="UP001374584"/>
    </source>
</evidence>
<keyword evidence="1" id="KW-0812">Transmembrane</keyword>
<name>A0AAN9LGJ8_PHACN</name>
<keyword evidence="1" id="KW-0472">Membrane</keyword>
<feature type="transmembrane region" description="Helical" evidence="1">
    <location>
        <begin position="24"/>
        <end position="44"/>
    </location>
</feature>
<protein>
    <recommendedName>
        <fullName evidence="4">Bifunctional inhibitor/plant lipid transfer protein/seed storage helical domain-containing protein</fullName>
    </recommendedName>
</protein>
<organism evidence="2 3">
    <name type="scientific">Phaseolus coccineus</name>
    <name type="common">Scarlet runner bean</name>
    <name type="synonym">Phaseolus multiflorus</name>
    <dbReference type="NCBI Taxonomy" id="3886"/>
    <lineage>
        <taxon>Eukaryota</taxon>
        <taxon>Viridiplantae</taxon>
        <taxon>Streptophyta</taxon>
        <taxon>Embryophyta</taxon>
        <taxon>Tracheophyta</taxon>
        <taxon>Spermatophyta</taxon>
        <taxon>Magnoliopsida</taxon>
        <taxon>eudicotyledons</taxon>
        <taxon>Gunneridae</taxon>
        <taxon>Pentapetalae</taxon>
        <taxon>rosids</taxon>
        <taxon>fabids</taxon>
        <taxon>Fabales</taxon>
        <taxon>Fabaceae</taxon>
        <taxon>Papilionoideae</taxon>
        <taxon>50 kb inversion clade</taxon>
        <taxon>NPAAA clade</taxon>
        <taxon>indigoferoid/millettioid clade</taxon>
        <taxon>Phaseoleae</taxon>
        <taxon>Phaseolus</taxon>
    </lineage>
</organism>
<dbReference type="Proteomes" id="UP001374584">
    <property type="component" value="Unassembled WGS sequence"/>
</dbReference>
<dbReference type="EMBL" id="JAYMYR010000011">
    <property type="protein sequence ID" value="KAK7333703.1"/>
    <property type="molecule type" value="Genomic_DNA"/>
</dbReference>
<keyword evidence="3" id="KW-1185">Reference proteome</keyword>
<accession>A0AAN9LGJ8</accession>